<organism evidence="2 3">
    <name type="scientific">Mycoplasma haematolamae (strain Purdue)</name>
    <dbReference type="NCBI Taxonomy" id="1212765"/>
    <lineage>
        <taxon>Bacteria</taxon>
        <taxon>Bacillati</taxon>
        <taxon>Mycoplasmatota</taxon>
        <taxon>Mollicutes</taxon>
        <taxon>Mycoplasmataceae</taxon>
        <taxon>Mycoplasma</taxon>
    </lineage>
</organism>
<sequence length="100" mass="11024">MFSFFKPLVCAVAGITTAGGGIYGTYKVVETSGRGGQQAVGTQVTSRESEGVEAHISHETWPKREDENFQNDEEAHKSWCSSRMPGNKLHCKYVCPQRSN</sequence>
<name>I7C572_MYCHA</name>
<dbReference type="EMBL" id="CP003731">
    <property type="protein sequence ID" value="AFO51652.1"/>
    <property type="molecule type" value="Genomic_DNA"/>
</dbReference>
<dbReference type="AlphaFoldDB" id="I7C572"/>
<evidence type="ECO:0000313" key="2">
    <source>
        <dbReference type="EMBL" id="AFO51652.1"/>
    </source>
</evidence>
<feature type="region of interest" description="Disordered" evidence="1">
    <location>
        <begin position="37"/>
        <end position="75"/>
    </location>
</feature>
<proteinExistence type="predicted"/>
<dbReference type="HOGENOM" id="CLU_2302753_0_0_14"/>
<feature type="compositionally biased region" description="Basic and acidic residues" evidence="1">
    <location>
        <begin position="47"/>
        <end position="75"/>
    </location>
</feature>
<dbReference type="STRING" id="1212765.MHLP_00360"/>
<protein>
    <submittedName>
        <fullName evidence="2">Uncharacterized protein</fullName>
    </submittedName>
</protein>
<reference evidence="2 3" key="1">
    <citation type="journal article" date="2012" name="J. Bacteriol.">
        <title>Genome Sequence of "Candidatus Mycoplasma haemolamae" Strain Purdue, a Red Blood Cell Pathogen of Alpacas (Vicugna pacos) and Llamas (Lama glama).</title>
        <authorList>
            <person name="Guimaraes A.M."/>
            <person name="Toth B."/>
            <person name="Santos A.P."/>
            <person name="do Nascimento N.C."/>
            <person name="Kritchevsky J.E."/>
            <person name="Messick J.B."/>
        </authorList>
    </citation>
    <scope>NUCLEOTIDE SEQUENCE [LARGE SCALE GENOMIC DNA]</scope>
    <source>
        <strain evidence="2 3">Purdue</strain>
    </source>
</reference>
<evidence type="ECO:0000313" key="3">
    <source>
        <dbReference type="Proteomes" id="UP000006502"/>
    </source>
</evidence>
<reference evidence="3" key="2">
    <citation type="submission" date="2012-07" db="EMBL/GenBank/DDBJ databases">
        <title>Complete genome sequence of 'Candidatus Mycoplasma haemolamae'.</title>
        <authorList>
            <person name="Guimaraes A.M.S."/>
            <person name="Toth B."/>
            <person name="Santos A.P."/>
            <person name="Nascimento N.C."/>
            <person name="Sojka J.E."/>
            <person name="Messick J.B."/>
        </authorList>
    </citation>
    <scope>NUCLEOTIDE SEQUENCE [LARGE SCALE GENOMIC DNA]</scope>
    <source>
        <strain evidence="3">Purdue</strain>
    </source>
</reference>
<keyword evidence="3" id="KW-1185">Reference proteome</keyword>
<dbReference type="PATRIC" id="fig|1212765.3.peg.79"/>
<dbReference type="KEGG" id="mhl:MHLP_00360"/>
<evidence type="ECO:0000256" key="1">
    <source>
        <dbReference type="SAM" id="MobiDB-lite"/>
    </source>
</evidence>
<gene>
    <name evidence="2" type="ordered locus">MHLP_00360</name>
</gene>
<dbReference type="Proteomes" id="UP000006502">
    <property type="component" value="Chromosome"/>
</dbReference>
<accession>I7C572</accession>